<keyword evidence="1" id="KW-0812">Transmembrane</keyword>
<comment type="caution">
    <text evidence="2">The sequence shown here is derived from an EMBL/GenBank/DDBJ whole genome shotgun (WGS) entry which is preliminary data.</text>
</comment>
<name>A0A316RAC9_9BACT</name>
<dbReference type="GeneID" id="92927209"/>
<gene>
    <name evidence="2" type="ORF">DDY73_01310</name>
</gene>
<accession>A0A316RAC9</accession>
<organism evidence="2 3">
    <name type="scientific">Coprobacter fastidiosus</name>
    <dbReference type="NCBI Taxonomy" id="1099853"/>
    <lineage>
        <taxon>Bacteria</taxon>
        <taxon>Pseudomonadati</taxon>
        <taxon>Bacteroidota</taxon>
        <taxon>Bacteroidia</taxon>
        <taxon>Bacteroidales</taxon>
        <taxon>Barnesiellaceae</taxon>
        <taxon>Coprobacter</taxon>
    </lineage>
</organism>
<keyword evidence="1" id="KW-1133">Transmembrane helix</keyword>
<dbReference type="AlphaFoldDB" id="A0A316RAC9"/>
<evidence type="ECO:0000256" key="1">
    <source>
        <dbReference type="SAM" id="Phobius"/>
    </source>
</evidence>
<dbReference type="RefSeq" id="WP_009317257.1">
    <property type="nucleotide sequence ID" value="NZ_AP028032.1"/>
</dbReference>
<dbReference type="Proteomes" id="UP000262954">
    <property type="component" value="Unassembled WGS sequence"/>
</dbReference>
<evidence type="ECO:0000313" key="3">
    <source>
        <dbReference type="Proteomes" id="UP000262954"/>
    </source>
</evidence>
<evidence type="ECO:0000313" key="2">
    <source>
        <dbReference type="EMBL" id="HBJ07619.1"/>
    </source>
</evidence>
<feature type="transmembrane region" description="Helical" evidence="1">
    <location>
        <begin position="121"/>
        <end position="142"/>
    </location>
</feature>
<proteinExistence type="predicted"/>
<feature type="transmembrane region" description="Helical" evidence="1">
    <location>
        <begin position="38"/>
        <end position="59"/>
    </location>
</feature>
<feature type="transmembrane region" description="Helical" evidence="1">
    <location>
        <begin position="182"/>
        <end position="201"/>
    </location>
</feature>
<feature type="transmembrane region" description="Helical" evidence="1">
    <location>
        <begin position="207"/>
        <end position="227"/>
    </location>
</feature>
<feature type="transmembrane region" description="Helical" evidence="1">
    <location>
        <begin position="71"/>
        <end position="89"/>
    </location>
</feature>
<keyword evidence="1" id="KW-0472">Membrane</keyword>
<reference evidence="2 3" key="1">
    <citation type="journal article" date="2018" name="Nat. Biotechnol.">
        <title>A standardized bacterial taxonomy based on genome phylogeny substantially revises the tree of life.</title>
        <authorList>
            <person name="Parks D.H."/>
            <person name="Chuvochina M."/>
            <person name="Waite D.W."/>
            <person name="Rinke C."/>
            <person name="Skarshewski A."/>
            <person name="Chaumeil P.A."/>
            <person name="Hugenholtz P."/>
        </authorList>
    </citation>
    <scope>NUCLEOTIDE SEQUENCE [LARGE SCALE GENOMIC DNA]</scope>
    <source>
        <strain evidence="2">UBA11482</strain>
    </source>
</reference>
<evidence type="ECO:0008006" key="4">
    <source>
        <dbReference type="Google" id="ProtNLM"/>
    </source>
</evidence>
<protein>
    <recommendedName>
        <fullName evidence="4">Mpv17/PMP22 family protein</fullName>
    </recommendedName>
</protein>
<dbReference type="EMBL" id="DNWC01000021">
    <property type="protein sequence ID" value="HBJ07619.1"/>
    <property type="molecule type" value="Genomic_DNA"/>
</dbReference>
<sequence length="233" mass="25983">MKTKDLLFGGIIILCFLPFFISESFYNGYTEYNGSHPYIMAFFKFAILATLGEVIGLRIKKGIYNEPGFGILPRAIIWGFLGMWIAVAMKTFSSGVPYLLQSFGIEGVPDAMKQSLSMEKVFGAFFISVMMNTTFGPVFMTLHKITDTQILQYGGKLTALIKPLPMGKILSSLNWNVQWGFVFKKTIPFFWIPAHTITFLLPGQYQVLFAALLGVALGIILSIAAVMSRKNNN</sequence>